<keyword evidence="4" id="KW-1185">Reference proteome</keyword>
<organism evidence="3 4">
    <name type="scientific">Haliangium ochraceum (strain DSM 14365 / JCM 11303 / SMP-2)</name>
    <dbReference type="NCBI Taxonomy" id="502025"/>
    <lineage>
        <taxon>Bacteria</taxon>
        <taxon>Pseudomonadati</taxon>
        <taxon>Myxococcota</taxon>
        <taxon>Polyangia</taxon>
        <taxon>Haliangiales</taxon>
        <taxon>Kofleriaceae</taxon>
        <taxon>Haliangium</taxon>
    </lineage>
</organism>
<sequence>MNHELAATMGREMRRARTAQGLTQERAAEAIGVSVEFYARVERGKSHPSVETFQHIASTLEVSADVLLGLDGERGALPAAALWQRGEDDPPHLRRIMARVEALPDSTRRLVEMVLKECERIERQRDAAPDD</sequence>
<dbReference type="RefSeq" id="WP_012829398.1">
    <property type="nucleotide sequence ID" value="NC_013440.1"/>
</dbReference>
<dbReference type="AlphaFoldDB" id="D0LM94"/>
<name>D0LM94_HALO1</name>
<evidence type="ECO:0000313" key="3">
    <source>
        <dbReference type="EMBL" id="ACY16800.1"/>
    </source>
</evidence>
<dbReference type="KEGG" id="hoh:Hoch_4304"/>
<protein>
    <submittedName>
        <fullName evidence="3">Transcriptional regulator, XRE family</fullName>
    </submittedName>
</protein>
<dbReference type="PROSITE" id="PS50943">
    <property type="entry name" value="HTH_CROC1"/>
    <property type="match status" value="1"/>
</dbReference>
<dbReference type="Gene3D" id="1.10.260.40">
    <property type="entry name" value="lambda repressor-like DNA-binding domains"/>
    <property type="match status" value="1"/>
</dbReference>
<dbReference type="SMART" id="SM00530">
    <property type="entry name" value="HTH_XRE"/>
    <property type="match status" value="1"/>
</dbReference>
<evidence type="ECO:0000259" key="2">
    <source>
        <dbReference type="PROSITE" id="PS50943"/>
    </source>
</evidence>
<dbReference type="HOGENOM" id="CLU_066192_17_0_7"/>
<dbReference type="OrthoDB" id="9815697at2"/>
<dbReference type="GO" id="GO:0005829">
    <property type="term" value="C:cytosol"/>
    <property type="evidence" value="ECO:0007669"/>
    <property type="project" value="TreeGrafter"/>
</dbReference>
<keyword evidence="1" id="KW-0238">DNA-binding</keyword>
<dbReference type="EMBL" id="CP001804">
    <property type="protein sequence ID" value="ACY16800.1"/>
    <property type="molecule type" value="Genomic_DNA"/>
</dbReference>
<dbReference type="STRING" id="502025.Hoch_4304"/>
<dbReference type="Pfam" id="PF01381">
    <property type="entry name" value="HTH_3"/>
    <property type="match status" value="1"/>
</dbReference>
<dbReference type="GO" id="GO:0003677">
    <property type="term" value="F:DNA binding"/>
    <property type="evidence" value="ECO:0007669"/>
    <property type="project" value="UniProtKB-KW"/>
</dbReference>
<dbReference type="InterPro" id="IPR001387">
    <property type="entry name" value="Cro/C1-type_HTH"/>
</dbReference>
<gene>
    <name evidence="3" type="ordered locus">Hoch_4304</name>
</gene>
<dbReference type="PANTHER" id="PTHR46797">
    <property type="entry name" value="HTH-TYPE TRANSCRIPTIONAL REGULATOR"/>
    <property type="match status" value="1"/>
</dbReference>
<dbReference type="GO" id="GO:0003700">
    <property type="term" value="F:DNA-binding transcription factor activity"/>
    <property type="evidence" value="ECO:0007669"/>
    <property type="project" value="TreeGrafter"/>
</dbReference>
<dbReference type="InterPro" id="IPR050807">
    <property type="entry name" value="TransReg_Diox_bact_type"/>
</dbReference>
<dbReference type="PANTHER" id="PTHR46797:SF1">
    <property type="entry name" value="METHYLPHOSPHONATE SYNTHASE"/>
    <property type="match status" value="1"/>
</dbReference>
<dbReference type="eggNOG" id="COG1476">
    <property type="taxonomic scope" value="Bacteria"/>
</dbReference>
<dbReference type="CDD" id="cd00093">
    <property type="entry name" value="HTH_XRE"/>
    <property type="match status" value="1"/>
</dbReference>
<proteinExistence type="predicted"/>
<accession>D0LM94</accession>
<evidence type="ECO:0000256" key="1">
    <source>
        <dbReference type="ARBA" id="ARBA00023125"/>
    </source>
</evidence>
<dbReference type="Proteomes" id="UP000001880">
    <property type="component" value="Chromosome"/>
</dbReference>
<dbReference type="SUPFAM" id="SSF47413">
    <property type="entry name" value="lambda repressor-like DNA-binding domains"/>
    <property type="match status" value="1"/>
</dbReference>
<reference evidence="3 4" key="1">
    <citation type="journal article" date="2010" name="Stand. Genomic Sci.">
        <title>Complete genome sequence of Haliangium ochraceum type strain (SMP-2).</title>
        <authorList>
            <consortium name="US DOE Joint Genome Institute (JGI-PGF)"/>
            <person name="Ivanova N."/>
            <person name="Daum C."/>
            <person name="Lang E."/>
            <person name="Abt B."/>
            <person name="Kopitz M."/>
            <person name="Saunders E."/>
            <person name="Lapidus A."/>
            <person name="Lucas S."/>
            <person name="Glavina Del Rio T."/>
            <person name="Nolan M."/>
            <person name="Tice H."/>
            <person name="Copeland A."/>
            <person name="Cheng J.F."/>
            <person name="Chen F."/>
            <person name="Bruce D."/>
            <person name="Goodwin L."/>
            <person name="Pitluck S."/>
            <person name="Mavromatis K."/>
            <person name="Pati A."/>
            <person name="Mikhailova N."/>
            <person name="Chen A."/>
            <person name="Palaniappan K."/>
            <person name="Land M."/>
            <person name="Hauser L."/>
            <person name="Chang Y.J."/>
            <person name="Jeffries C.D."/>
            <person name="Detter J.C."/>
            <person name="Brettin T."/>
            <person name="Rohde M."/>
            <person name="Goker M."/>
            <person name="Bristow J."/>
            <person name="Markowitz V."/>
            <person name="Eisen J.A."/>
            <person name="Hugenholtz P."/>
            <person name="Kyrpides N.C."/>
            <person name="Klenk H.P."/>
        </authorList>
    </citation>
    <scope>NUCLEOTIDE SEQUENCE [LARGE SCALE GENOMIC DNA]</scope>
    <source>
        <strain evidence="4">DSM 14365 / CIP 107738 / JCM 11303 / AJ 13395 / SMP-2</strain>
    </source>
</reference>
<evidence type="ECO:0000313" key="4">
    <source>
        <dbReference type="Proteomes" id="UP000001880"/>
    </source>
</evidence>
<feature type="domain" description="HTH cro/C1-type" evidence="2">
    <location>
        <begin position="13"/>
        <end position="67"/>
    </location>
</feature>
<dbReference type="InterPro" id="IPR010982">
    <property type="entry name" value="Lambda_DNA-bd_dom_sf"/>
</dbReference>